<dbReference type="InterPro" id="IPR023753">
    <property type="entry name" value="FAD/NAD-binding_dom"/>
</dbReference>
<feature type="binding site" evidence="10">
    <location>
        <begin position="169"/>
        <end position="172"/>
    </location>
    <ligand>
        <name>NADP(+)</name>
        <dbReference type="ChEBI" id="CHEBI:58349"/>
    </ligand>
</feature>
<dbReference type="PIRSF" id="PIRSF000362">
    <property type="entry name" value="FNR"/>
    <property type="match status" value="1"/>
</dbReference>
<evidence type="ECO:0000256" key="6">
    <source>
        <dbReference type="ARBA" id="ARBA00023002"/>
    </source>
</evidence>
<keyword evidence="5 8" id="KW-0521">NADP</keyword>
<dbReference type="InterPro" id="IPR021163">
    <property type="entry name" value="Ferredox_Rdtase_adrenod"/>
</dbReference>
<keyword evidence="8" id="KW-0496">Mitochondrion</keyword>
<evidence type="ECO:0000259" key="12">
    <source>
        <dbReference type="Pfam" id="PF07992"/>
    </source>
</evidence>
<name>A0AAV0CJW0_9ASTE</name>
<dbReference type="EC" id="1.18.1.6" evidence="8"/>
<feature type="binding site" evidence="9">
    <location>
        <position position="32"/>
    </location>
    <ligand>
        <name>FAD</name>
        <dbReference type="ChEBI" id="CHEBI:57692"/>
    </ligand>
</feature>
<evidence type="ECO:0000256" key="5">
    <source>
        <dbReference type="ARBA" id="ARBA00022857"/>
    </source>
</evidence>
<dbReference type="GO" id="GO:0005739">
    <property type="term" value="C:mitochondrion"/>
    <property type="evidence" value="ECO:0007669"/>
    <property type="project" value="UniProtKB-SubCell"/>
</dbReference>
<keyword evidence="4 8" id="KW-0274">FAD</keyword>
<keyword evidence="14" id="KW-1185">Reference proteome</keyword>
<dbReference type="Pfam" id="PF07992">
    <property type="entry name" value="Pyr_redox_2"/>
    <property type="match status" value="1"/>
</dbReference>
<keyword evidence="6 8" id="KW-0560">Oxidoreductase</keyword>
<comment type="subcellular location">
    <subcellularLocation>
        <location evidence="8">Mitochondrion</location>
    </subcellularLocation>
</comment>
<evidence type="ECO:0000313" key="14">
    <source>
        <dbReference type="Proteomes" id="UP001152523"/>
    </source>
</evidence>
<evidence type="ECO:0000313" key="13">
    <source>
        <dbReference type="EMBL" id="CAH9077072.1"/>
    </source>
</evidence>
<evidence type="ECO:0000256" key="2">
    <source>
        <dbReference type="ARBA" id="ARBA00008312"/>
    </source>
</evidence>
<dbReference type="Gene3D" id="3.50.50.60">
    <property type="entry name" value="FAD/NAD(P)-binding domain"/>
    <property type="match status" value="1"/>
</dbReference>
<evidence type="ECO:0000256" key="4">
    <source>
        <dbReference type="ARBA" id="ARBA00022827"/>
    </source>
</evidence>
<dbReference type="InterPro" id="IPR055275">
    <property type="entry name" value="Ferredox_Rdtase"/>
</dbReference>
<evidence type="ECO:0000256" key="10">
    <source>
        <dbReference type="PIRSR" id="PIRSR000362-2"/>
    </source>
</evidence>
<feature type="binding site" evidence="10">
    <location>
        <position position="396"/>
    </location>
    <ligand>
        <name>NADP(+)</name>
        <dbReference type="ChEBI" id="CHEBI:58349"/>
    </ligand>
</feature>
<evidence type="ECO:0000256" key="8">
    <source>
        <dbReference type="PIRNR" id="PIRNR000362"/>
    </source>
</evidence>
<feature type="binding site" evidence="9">
    <location>
        <position position="61"/>
    </location>
    <ligand>
        <name>FAD</name>
        <dbReference type="ChEBI" id="CHEBI:57692"/>
    </ligand>
</feature>
<dbReference type="PANTHER" id="PTHR48467">
    <property type="entry name" value="GLUTAMATE SYNTHASE 1 [NADH], CHLOROPLASTIC-LIKE"/>
    <property type="match status" value="1"/>
</dbReference>
<comment type="cofactor">
    <cofactor evidence="1 8 9">
        <name>FAD</name>
        <dbReference type="ChEBI" id="CHEBI:57692"/>
    </cofactor>
</comment>
<reference evidence="13" key="1">
    <citation type="submission" date="2022-07" db="EMBL/GenBank/DDBJ databases">
        <authorList>
            <person name="Macas J."/>
            <person name="Novak P."/>
            <person name="Neumann P."/>
        </authorList>
    </citation>
    <scope>NUCLEOTIDE SEQUENCE</scope>
</reference>
<gene>
    <name evidence="13" type="ORF">CEPIT_LOCUS6038</name>
</gene>
<dbReference type="PANTHER" id="PTHR48467:SF1">
    <property type="entry name" value="GLUTAMATE SYNTHASE 1 [NADH], CHLOROPLASTIC-LIKE"/>
    <property type="match status" value="1"/>
</dbReference>
<feature type="binding site" evidence="9">
    <location>
        <position position="389"/>
    </location>
    <ligand>
        <name>FAD</name>
        <dbReference type="ChEBI" id="CHEBI:57692"/>
    </ligand>
</feature>
<proteinExistence type="inferred from homology"/>
<organism evidence="13 14">
    <name type="scientific">Cuscuta epithymum</name>
    <dbReference type="NCBI Taxonomy" id="186058"/>
    <lineage>
        <taxon>Eukaryota</taxon>
        <taxon>Viridiplantae</taxon>
        <taxon>Streptophyta</taxon>
        <taxon>Embryophyta</taxon>
        <taxon>Tracheophyta</taxon>
        <taxon>Spermatophyta</taxon>
        <taxon>Magnoliopsida</taxon>
        <taxon>eudicotyledons</taxon>
        <taxon>Gunneridae</taxon>
        <taxon>Pentapetalae</taxon>
        <taxon>asterids</taxon>
        <taxon>lamiids</taxon>
        <taxon>Solanales</taxon>
        <taxon>Convolvulaceae</taxon>
        <taxon>Cuscuteae</taxon>
        <taxon>Cuscuta</taxon>
        <taxon>Cuscuta subgen. Cuscuta</taxon>
    </lineage>
</organism>
<comment type="caution">
    <text evidence="13">The sequence shown here is derived from an EMBL/GenBank/DDBJ whole genome shotgun (WGS) entry which is preliminary data.</text>
</comment>
<dbReference type="InterPro" id="IPR036188">
    <property type="entry name" value="FAD/NAD-bd_sf"/>
</dbReference>
<dbReference type="SUPFAM" id="SSF51971">
    <property type="entry name" value="Nucleotide-binding domain"/>
    <property type="match status" value="1"/>
</dbReference>
<dbReference type="GO" id="GO:0016491">
    <property type="term" value="F:oxidoreductase activity"/>
    <property type="evidence" value="ECO:0007669"/>
    <property type="project" value="UniProtKB-KW"/>
</dbReference>
<feature type="domain" description="FAD/NAD(P)-binding" evidence="12">
    <location>
        <begin position="23"/>
        <end position="185"/>
    </location>
</feature>
<feature type="region of interest" description="Disordered" evidence="11">
    <location>
        <begin position="422"/>
        <end position="455"/>
    </location>
</feature>
<dbReference type="EMBL" id="CAMAPF010000031">
    <property type="protein sequence ID" value="CAH9077072.1"/>
    <property type="molecule type" value="Genomic_DNA"/>
</dbReference>
<dbReference type="PRINTS" id="PR00419">
    <property type="entry name" value="ADXRDTASE"/>
</dbReference>
<comment type="similarity">
    <text evidence="2 8">Belongs to the ferredoxin--NADP reductase type 1 family.</text>
</comment>
<evidence type="ECO:0000256" key="7">
    <source>
        <dbReference type="ARBA" id="ARBA00048933"/>
    </source>
</evidence>
<dbReference type="AlphaFoldDB" id="A0AAV0CJW0"/>
<accession>A0AAV0CJW0</accession>
<dbReference type="Gene3D" id="3.40.50.720">
    <property type="entry name" value="NAD(P)-binding Rossmann-like Domain"/>
    <property type="match status" value="1"/>
</dbReference>
<dbReference type="Proteomes" id="UP001152523">
    <property type="component" value="Unassembled WGS sequence"/>
</dbReference>
<evidence type="ECO:0000256" key="1">
    <source>
        <dbReference type="ARBA" id="ARBA00001974"/>
    </source>
</evidence>
<evidence type="ECO:0000256" key="11">
    <source>
        <dbReference type="SAM" id="MobiDB-lite"/>
    </source>
</evidence>
<evidence type="ECO:0000256" key="3">
    <source>
        <dbReference type="ARBA" id="ARBA00022630"/>
    </source>
</evidence>
<protein>
    <recommendedName>
        <fullName evidence="8">NADPH:adrenodoxin oxidoreductase, mitochondrial</fullName>
        <ecNumber evidence="8">1.18.1.6</ecNumber>
    </recommendedName>
</protein>
<feature type="binding site" evidence="9">
    <location>
        <begin position="396"/>
        <end position="398"/>
    </location>
    <ligand>
        <name>FAD</name>
        <dbReference type="ChEBI" id="CHEBI:57692"/>
    </ligand>
</feature>
<sequence length="455" mass="50041">MAFPRMLHHLTRSLTTISSRSLQVCIVGSGPAGFYTADKILKAHERAEVNILDRLPTPFGLVQYGVAPDHPETKNVINQFSRILQDERCSFFGNVSLGSLISLTELRDLYDVVVLCYGAEGDRDLGIPGEDLSGIYPAREFVWWYNGHPDCRYLAPDLKNTDTAVIVGQGNVALDMARMLLRPTAELAKTDIASHALAALEESSIRKVYVVGRRGPVQASFTAKELRETLGIQNLFIHIDRADLHKTPADEDVLKNNRINRRVHELLSQAATPTPLFPSPGKRELHFVFFRKPDRFLESDAKSGHVAGVHFERTTLRDVGSGKQIAVGTGQFEDIRCGLVLKSIGNKSICVDGLPFDHKNGIVPNIRGRVLSDSTYLTEVEKGLYVCGWLKRGATGIIGTNLYCAEETVASICEDIKKGILPSDSPSKPGKKGLLELLDTRNSGAVPSEEKKLSV</sequence>
<comment type="catalytic activity">
    <reaction evidence="7 8">
        <text>2 reduced [adrenodoxin] + NADP(+) + H(+) = 2 oxidized [adrenodoxin] + NADPH</text>
        <dbReference type="Rhea" id="RHEA:42312"/>
        <dbReference type="Rhea" id="RHEA-COMP:9998"/>
        <dbReference type="Rhea" id="RHEA-COMP:9999"/>
        <dbReference type="ChEBI" id="CHEBI:15378"/>
        <dbReference type="ChEBI" id="CHEBI:33737"/>
        <dbReference type="ChEBI" id="CHEBI:33738"/>
        <dbReference type="ChEBI" id="CHEBI:57783"/>
        <dbReference type="ChEBI" id="CHEBI:58349"/>
        <dbReference type="EC" id="1.18.1.6"/>
    </reaction>
</comment>
<evidence type="ECO:0000256" key="9">
    <source>
        <dbReference type="PIRSR" id="PIRSR000362-1"/>
    </source>
</evidence>
<feature type="binding site" evidence="10">
    <location>
        <begin position="213"/>
        <end position="214"/>
    </location>
    <ligand>
        <name>NADP(+)</name>
        <dbReference type="ChEBI" id="CHEBI:58349"/>
    </ligand>
</feature>
<feature type="binding site" evidence="10">
    <location>
        <position position="225"/>
    </location>
    <ligand>
        <name>NADP(+)</name>
        <dbReference type="ChEBI" id="CHEBI:58349"/>
    </ligand>
</feature>
<feature type="binding site" evidence="9">
    <location>
        <position position="97"/>
    </location>
    <ligand>
        <name>FAD</name>
        <dbReference type="ChEBI" id="CHEBI:57692"/>
    </ligand>
</feature>
<keyword evidence="3 8" id="KW-0285">Flavoprotein</keyword>